<dbReference type="EC" id="1.1.1.1" evidence="1"/>
<evidence type="ECO:0000256" key="4">
    <source>
        <dbReference type="ARBA" id="ARBA00022990"/>
    </source>
</evidence>
<dbReference type="GO" id="GO:0042573">
    <property type="term" value="P:retinoic acid metabolic process"/>
    <property type="evidence" value="ECO:0007669"/>
    <property type="project" value="TreeGrafter"/>
</dbReference>
<dbReference type="PANTHER" id="PTHR43880:SF1">
    <property type="entry name" value="ALCOHOL DEHYDROGENASE 1A"/>
    <property type="match status" value="1"/>
</dbReference>
<dbReference type="Proteomes" id="UP001066276">
    <property type="component" value="Chromosome 1_2"/>
</dbReference>
<comment type="caution">
    <text evidence="8">The sequence shown here is derived from an EMBL/GenBank/DDBJ whole genome shotgun (WGS) entry which is preliminary data.</text>
</comment>
<keyword evidence="9" id="KW-1185">Reference proteome</keyword>
<keyword evidence="2" id="KW-0479">Metal-binding</keyword>
<dbReference type="Gene3D" id="3.90.180.10">
    <property type="entry name" value="Medium-chain alcohol dehydrogenases, catalytic domain"/>
    <property type="match status" value="1"/>
</dbReference>
<dbReference type="GO" id="GO:0042572">
    <property type="term" value="P:retinol metabolic process"/>
    <property type="evidence" value="ECO:0007669"/>
    <property type="project" value="TreeGrafter"/>
</dbReference>
<dbReference type="SUPFAM" id="SSF50129">
    <property type="entry name" value="GroES-like"/>
    <property type="match status" value="1"/>
</dbReference>
<feature type="non-terminal residue" evidence="8">
    <location>
        <position position="81"/>
    </location>
</feature>
<dbReference type="Pfam" id="PF08240">
    <property type="entry name" value="ADH_N"/>
    <property type="match status" value="1"/>
</dbReference>
<dbReference type="InterPro" id="IPR011032">
    <property type="entry name" value="GroES-like_sf"/>
</dbReference>
<reference evidence="8" key="1">
    <citation type="journal article" date="2022" name="bioRxiv">
        <title>Sequencing and chromosome-scale assembly of the giantPleurodeles waltlgenome.</title>
        <authorList>
            <person name="Brown T."/>
            <person name="Elewa A."/>
            <person name="Iarovenko S."/>
            <person name="Subramanian E."/>
            <person name="Araus A.J."/>
            <person name="Petzold A."/>
            <person name="Susuki M."/>
            <person name="Suzuki K.-i.T."/>
            <person name="Hayashi T."/>
            <person name="Toyoda A."/>
            <person name="Oliveira C."/>
            <person name="Osipova E."/>
            <person name="Leigh N.D."/>
            <person name="Simon A."/>
            <person name="Yun M.H."/>
        </authorList>
    </citation>
    <scope>NUCLEOTIDE SEQUENCE</scope>
    <source>
        <strain evidence="8">20211129_DDA</strain>
        <tissue evidence="8">Liver</tissue>
    </source>
</reference>
<organism evidence="8 9">
    <name type="scientific">Pleurodeles waltl</name>
    <name type="common">Iberian ribbed newt</name>
    <dbReference type="NCBI Taxonomy" id="8319"/>
    <lineage>
        <taxon>Eukaryota</taxon>
        <taxon>Metazoa</taxon>
        <taxon>Chordata</taxon>
        <taxon>Craniata</taxon>
        <taxon>Vertebrata</taxon>
        <taxon>Euteleostomi</taxon>
        <taxon>Amphibia</taxon>
        <taxon>Batrachia</taxon>
        <taxon>Caudata</taxon>
        <taxon>Salamandroidea</taxon>
        <taxon>Salamandridae</taxon>
        <taxon>Pleurodelinae</taxon>
        <taxon>Pleurodeles</taxon>
    </lineage>
</organism>
<evidence type="ECO:0000313" key="9">
    <source>
        <dbReference type="Proteomes" id="UP001066276"/>
    </source>
</evidence>
<dbReference type="GO" id="GO:0005829">
    <property type="term" value="C:cytosol"/>
    <property type="evidence" value="ECO:0007669"/>
    <property type="project" value="TreeGrafter"/>
</dbReference>
<feature type="non-terminal residue" evidence="8">
    <location>
        <position position="1"/>
    </location>
</feature>
<dbReference type="PROSITE" id="PS00059">
    <property type="entry name" value="ADH_ZINC"/>
    <property type="match status" value="1"/>
</dbReference>
<evidence type="ECO:0000256" key="3">
    <source>
        <dbReference type="ARBA" id="ARBA00022833"/>
    </source>
</evidence>
<keyword evidence="6" id="KW-0520">NAD</keyword>
<evidence type="ECO:0000256" key="2">
    <source>
        <dbReference type="ARBA" id="ARBA00022723"/>
    </source>
</evidence>
<protein>
    <recommendedName>
        <fullName evidence="1">alcohol dehydrogenase</fullName>
        <ecNumber evidence="1">1.1.1.1</ecNumber>
    </recommendedName>
</protein>
<feature type="domain" description="Alcohol dehydrogenase-like N-terminal" evidence="7">
    <location>
        <begin position="28"/>
        <end position="80"/>
    </location>
</feature>
<evidence type="ECO:0000259" key="7">
    <source>
        <dbReference type="Pfam" id="PF08240"/>
    </source>
</evidence>
<keyword evidence="4" id="KW-0007">Acetylation</keyword>
<dbReference type="EMBL" id="JANPWB010000002">
    <property type="protein sequence ID" value="KAJ1206325.1"/>
    <property type="molecule type" value="Genomic_DNA"/>
</dbReference>
<dbReference type="GO" id="GO:0004745">
    <property type="term" value="F:all-trans-retinol dehydrogenase (NAD+) activity"/>
    <property type="evidence" value="ECO:0007669"/>
    <property type="project" value="TreeGrafter"/>
</dbReference>
<gene>
    <name evidence="8" type="ORF">NDU88_001732</name>
</gene>
<evidence type="ECO:0000256" key="6">
    <source>
        <dbReference type="ARBA" id="ARBA00023027"/>
    </source>
</evidence>
<evidence type="ECO:0000256" key="1">
    <source>
        <dbReference type="ARBA" id="ARBA00013190"/>
    </source>
</evidence>
<dbReference type="AlphaFoldDB" id="A0AAV7W1X2"/>
<keyword evidence="3" id="KW-0862">Zinc</keyword>
<dbReference type="GO" id="GO:0008270">
    <property type="term" value="F:zinc ion binding"/>
    <property type="evidence" value="ECO:0007669"/>
    <property type="project" value="InterPro"/>
</dbReference>
<dbReference type="InterPro" id="IPR013154">
    <property type="entry name" value="ADH-like_N"/>
</dbReference>
<name>A0AAV7W1X2_PLEWA</name>
<sequence>AIKCKAAVAWEPHKPMSIEEIEVAPPKDHEVRIKMVASGICRTDDHMLEGLIANTKFPVIVGHEGAGIVESVGRGVTTVKP</sequence>
<accession>A0AAV7W1X2</accession>
<dbReference type="PANTHER" id="PTHR43880">
    <property type="entry name" value="ALCOHOL DEHYDROGENASE"/>
    <property type="match status" value="1"/>
</dbReference>
<evidence type="ECO:0000256" key="5">
    <source>
        <dbReference type="ARBA" id="ARBA00023002"/>
    </source>
</evidence>
<evidence type="ECO:0000313" key="8">
    <source>
        <dbReference type="EMBL" id="KAJ1206325.1"/>
    </source>
</evidence>
<proteinExistence type="predicted"/>
<dbReference type="InterPro" id="IPR002328">
    <property type="entry name" value="ADH_Zn_CS"/>
</dbReference>
<keyword evidence="5" id="KW-0560">Oxidoreductase</keyword>